<protein>
    <submittedName>
        <fullName evidence="1">Uncharacterized protein</fullName>
    </submittedName>
</protein>
<comment type="caution">
    <text evidence="1">The sequence shown here is derived from an EMBL/GenBank/DDBJ whole genome shotgun (WGS) entry which is preliminary data.</text>
</comment>
<evidence type="ECO:0000313" key="1">
    <source>
        <dbReference type="EMBL" id="PPQ86069.1"/>
    </source>
</evidence>
<reference evidence="1 2" key="1">
    <citation type="journal article" date="2018" name="Evol. Lett.">
        <title>Horizontal gene cluster transfer increased hallucinogenic mushroom diversity.</title>
        <authorList>
            <person name="Reynolds H.T."/>
            <person name="Vijayakumar V."/>
            <person name="Gluck-Thaler E."/>
            <person name="Korotkin H.B."/>
            <person name="Matheny P.B."/>
            <person name="Slot J.C."/>
        </authorList>
    </citation>
    <scope>NUCLEOTIDE SEQUENCE [LARGE SCALE GENOMIC DNA]</scope>
    <source>
        <strain evidence="1 2">2631</strain>
    </source>
</reference>
<dbReference type="OrthoDB" id="10690916at2759"/>
<accession>A0A409X5L3</accession>
<keyword evidence="2" id="KW-1185">Reference proteome</keyword>
<organism evidence="1 2">
    <name type="scientific">Psilocybe cyanescens</name>
    <dbReference type="NCBI Taxonomy" id="93625"/>
    <lineage>
        <taxon>Eukaryota</taxon>
        <taxon>Fungi</taxon>
        <taxon>Dikarya</taxon>
        <taxon>Basidiomycota</taxon>
        <taxon>Agaricomycotina</taxon>
        <taxon>Agaricomycetes</taxon>
        <taxon>Agaricomycetidae</taxon>
        <taxon>Agaricales</taxon>
        <taxon>Agaricineae</taxon>
        <taxon>Strophariaceae</taxon>
        <taxon>Psilocybe</taxon>
    </lineage>
</organism>
<proteinExistence type="predicted"/>
<name>A0A409X5L3_PSICY</name>
<dbReference type="Proteomes" id="UP000283269">
    <property type="component" value="Unassembled WGS sequence"/>
</dbReference>
<gene>
    <name evidence="1" type="ORF">CVT25_002250</name>
</gene>
<dbReference type="InParanoid" id="A0A409X5L3"/>
<dbReference type="EMBL" id="NHYD01002567">
    <property type="protein sequence ID" value="PPQ86069.1"/>
    <property type="molecule type" value="Genomic_DNA"/>
</dbReference>
<dbReference type="AlphaFoldDB" id="A0A409X5L3"/>
<evidence type="ECO:0000313" key="2">
    <source>
        <dbReference type="Proteomes" id="UP000283269"/>
    </source>
</evidence>
<sequence>MPAHKSAHQHRAVLPTSYMVVFLLIKHHMAPSRKGFSGIGSSGYGVSGKKDTGRGMRSGLRTCAWA</sequence>